<accession>A0ABQ0PVC2</accession>
<keyword evidence="3" id="KW-1185">Reference proteome</keyword>
<keyword evidence="1" id="KW-0472">Membrane</keyword>
<proteinExistence type="predicted"/>
<keyword evidence="1" id="KW-0812">Transmembrane</keyword>
<evidence type="ECO:0000313" key="2">
    <source>
        <dbReference type="EMBL" id="GBQ82539.1"/>
    </source>
</evidence>
<organism evidence="2 3">
    <name type="scientific">Asaia krungthepensis NRIC 0535</name>
    <dbReference type="NCBI Taxonomy" id="1307925"/>
    <lineage>
        <taxon>Bacteria</taxon>
        <taxon>Pseudomonadati</taxon>
        <taxon>Pseudomonadota</taxon>
        <taxon>Alphaproteobacteria</taxon>
        <taxon>Acetobacterales</taxon>
        <taxon>Acetobacteraceae</taxon>
        <taxon>Asaia</taxon>
    </lineage>
</organism>
<evidence type="ECO:0000256" key="1">
    <source>
        <dbReference type="SAM" id="Phobius"/>
    </source>
</evidence>
<comment type="caution">
    <text evidence="2">The sequence shown here is derived from an EMBL/GenBank/DDBJ whole genome shotgun (WGS) entry which is preliminary data.</text>
</comment>
<evidence type="ECO:0000313" key="3">
    <source>
        <dbReference type="Proteomes" id="UP001062776"/>
    </source>
</evidence>
<keyword evidence="1" id="KW-1133">Transmembrane helix</keyword>
<feature type="transmembrane region" description="Helical" evidence="1">
    <location>
        <begin position="41"/>
        <end position="60"/>
    </location>
</feature>
<name>A0ABQ0PVC2_9PROT</name>
<protein>
    <submittedName>
        <fullName evidence="2">Uncharacterized protein</fullName>
    </submittedName>
</protein>
<feature type="transmembrane region" description="Helical" evidence="1">
    <location>
        <begin position="12"/>
        <end position="29"/>
    </location>
</feature>
<sequence length="63" mass="7030">MDELQRRVQLDAIAISFLGTALITFGWGFGESAGLPPLRAFAVWPIMGGIWGISLIFTSWKYR</sequence>
<dbReference type="EMBL" id="BAPV01000001">
    <property type="protein sequence ID" value="GBQ82539.1"/>
    <property type="molecule type" value="Genomic_DNA"/>
</dbReference>
<dbReference type="Proteomes" id="UP001062776">
    <property type="component" value="Unassembled WGS sequence"/>
</dbReference>
<reference evidence="2" key="1">
    <citation type="submission" date="2013-04" db="EMBL/GenBank/DDBJ databases">
        <title>The genome sequencing project of 58 acetic acid bacteria.</title>
        <authorList>
            <person name="Okamoto-Kainuma A."/>
            <person name="Ishikawa M."/>
            <person name="Umino S."/>
            <person name="Koizumi Y."/>
            <person name="Shiwa Y."/>
            <person name="Yoshikawa H."/>
            <person name="Matsutani M."/>
            <person name="Matsushita K."/>
        </authorList>
    </citation>
    <scope>NUCLEOTIDE SEQUENCE</scope>
    <source>
        <strain evidence="2">NRIC 0535</strain>
    </source>
</reference>
<gene>
    <name evidence="2" type="ORF">AA0535_0011</name>
</gene>